<dbReference type="InterPro" id="IPR006660">
    <property type="entry name" value="Arsenate_reductase-like"/>
</dbReference>
<dbReference type="EMBL" id="LAZR01000651">
    <property type="protein sequence ID" value="KKN61647.1"/>
    <property type="molecule type" value="Genomic_DNA"/>
</dbReference>
<dbReference type="SUPFAM" id="SSF52833">
    <property type="entry name" value="Thioredoxin-like"/>
    <property type="match status" value="1"/>
</dbReference>
<reference evidence="2" key="1">
    <citation type="journal article" date="2015" name="Nature">
        <title>Complex archaea that bridge the gap between prokaryotes and eukaryotes.</title>
        <authorList>
            <person name="Spang A."/>
            <person name="Saw J.H."/>
            <person name="Jorgensen S.L."/>
            <person name="Zaremba-Niedzwiedzka K."/>
            <person name="Martijn J."/>
            <person name="Lind A.E."/>
            <person name="van Eijk R."/>
            <person name="Schleper C."/>
            <person name="Guy L."/>
            <person name="Ettema T.J."/>
        </authorList>
    </citation>
    <scope>NUCLEOTIDE SEQUENCE</scope>
</reference>
<accession>A0A0F9SH70</accession>
<organism evidence="2">
    <name type="scientific">marine sediment metagenome</name>
    <dbReference type="NCBI Taxonomy" id="412755"/>
    <lineage>
        <taxon>unclassified sequences</taxon>
        <taxon>metagenomes</taxon>
        <taxon>ecological metagenomes</taxon>
    </lineage>
</organism>
<evidence type="ECO:0000313" key="2">
    <source>
        <dbReference type="EMBL" id="KKN61647.1"/>
    </source>
</evidence>
<dbReference type="NCBIfam" id="TIGR00014">
    <property type="entry name" value="arsC"/>
    <property type="match status" value="1"/>
</dbReference>
<evidence type="ECO:0000256" key="1">
    <source>
        <dbReference type="ARBA" id="ARBA00023002"/>
    </source>
</evidence>
<dbReference type="PANTHER" id="PTHR30041">
    <property type="entry name" value="ARSENATE REDUCTASE"/>
    <property type="match status" value="1"/>
</dbReference>
<dbReference type="GO" id="GO:0008794">
    <property type="term" value="F:arsenate reductase (glutaredoxin) activity"/>
    <property type="evidence" value="ECO:0007669"/>
    <property type="project" value="InterPro"/>
</dbReference>
<proteinExistence type="predicted"/>
<dbReference type="InterPro" id="IPR036249">
    <property type="entry name" value="Thioredoxin-like_sf"/>
</dbReference>
<dbReference type="AlphaFoldDB" id="A0A0F9SH70"/>
<sequence>MSNIFIYHNPRCSKSRETLALLEQHGTQPEIIEYLKTPPSVASLTEIINQLGISARQLLRKGEVEYKDLNLADDSLTEQQLIQAMSEHPKLIERPIVIRDGKAKIGRPPEAVLEIL</sequence>
<evidence type="ECO:0008006" key="3">
    <source>
        <dbReference type="Google" id="ProtNLM"/>
    </source>
</evidence>
<comment type="caution">
    <text evidence="2">The sequence shown here is derived from an EMBL/GenBank/DDBJ whole genome shotgun (WGS) entry which is preliminary data.</text>
</comment>
<gene>
    <name evidence="2" type="ORF">LCGC14_0519790</name>
</gene>
<name>A0A0F9SH70_9ZZZZ</name>
<dbReference type="InterPro" id="IPR006659">
    <property type="entry name" value="Arsenate_reductase"/>
</dbReference>
<dbReference type="PROSITE" id="PS51353">
    <property type="entry name" value="ARSC"/>
    <property type="match status" value="1"/>
</dbReference>
<dbReference type="PANTHER" id="PTHR30041:SF4">
    <property type="entry name" value="ARSENATE REDUCTASE"/>
    <property type="match status" value="1"/>
</dbReference>
<keyword evidence="1" id="KW-0560">Oxidoreductase</keyword>
<dbReference type="CDD" id="cd03034">
    <property type="entry name" value="ArsC_ArsC"/>
    <property type="match status" value="1"/>
</dbReference>
<protein>
    <recommendedName>
        <fullName evidence="3">Arsenate reductase</fullName>
    </recommendedName>
</protein>
<dbReference type="Gene3D" id="3.40.30.10">
    <property type="entry name" value="Glutaredoxin"/>
    <property type="match status" value="1"/>
</dbReference>
<dbReference type="Pfam" id="PF03960">
    <property type="entry name" value="ArsC"/>
    <property type="match status" value="1"/>
</dbReference>